<dbReference type="AlphaFoldDB" id="A0A9Q3J384"/>
<proteinExistence type="predicted"/>
<comment type="caution">
    <text evidence="1">The sequence shown here is derived from an EMBL/GenBank/DDBJ whole genome shotgun (WGS) entry which is preliminary data.</text>
</comment>
<dbReference type="EMBL" id="AVOT02061543">
    <property type="protein sequence ID" value="MBW0554759.1"/>
    <property type="molecule type" value="Genomic_DNA"/>
</dbReference>
<keyword evidence="2" id="KW-1185">Reference proteome</keyword>
<name>A0A9Q3J384_9BASI</name>
<dbReference type="Proteomes" id="UP000765509">
    <property type="component" value="Unassembled WGS sequence"/>
</dbReference>
<accession>A0A9Q3J384</accession>
<organism evidence="1 2">
    <name type="scientific">Austropuccinia psidii MF-1</name>
    <dbReference type="NCBI Taxonomy" id="1389203"/>
    <lineage>
        <taxon>Eukaryota</taxon>
        <taxon>Fungi</taxon>
        <taxon>Dikarya</taxon>
        <taxon>Basidiomycota</taxon>
        <taxon>Pucciniomycotina</taxon>
        <taxon>Pucciniomycetes</taxon>
        <taxon>Pucciniales</taxon>
        <taxon>Sphaerophragmiaceae</taxon>
        <taxon>Austropuccinia</taxon>
    </lineage>
</organism>
<gene>
    <name evidence="1" type="ORF">O181_094474</name>
</gene>
<protein>
    <submittedName>
        <fullName evidence="1">Uncharacterized protein</fullName>
    </submittedName>
</protein>
<evidence type="ECO:0000313" key="2">
    <source>
        <dbReference type="Proteomes" id="UP000765509"/>
    </source>
</evidence>
<dbReference type="OrthoDB" id="2507171at2759"/>
<reference evidence="1" key="1">
    <citation type="submission" date="2021-03" db="EMBL/GenBank/DDBJ databases">
        <title>Draft genome sequence of rust myrtle Austropuccinia psidii MF-1, a brazilian biotype.</title>
        <authorList>
            <person name="Quecine M.C."/>
            <person name="Pachon D.M.R."/>
            <person name="Bonatelli M.L."/>
            <person name="Correr F.H."/>
            <person name="Franceschini L.M."/>
            <person name="Leite T.F."/>
            <person name="Margarido G.R.A."/>
            <person name="Almeida C.A."/>
            <person name="Ferrarezi J.A."/>
            <person name="Labate C.A."/>
        </authorList>
    </citation>
    <scope>NUCLEOTIDE SEQUENCE</scope>
    <source>
        <strain evidence="1">MF-1</strain>
    </source>
</reference>
<sequence length="103" mass="11601">MLRWQIAIQKYRGSITIANKDGNIHKNVDGLRRWPVTNNIDNPSSVPEDASPQIPIEGISVTDLNTASFAEVRNRYAQDKKCSILCQFLTKDCKDNSSIHTLD</sequence>
<evidence type="ECO:0000313" key="1">
    <source>
        <dbReference type="EMBL" id="MBW0554759.1"/>
    </source>
</evidence>